<dbReference type="KEGG" id="mpp:MICPUCDRAFT_52160"/>
<feature type="compositionally biased region" description="Basic and acidic residues" evidence="1">
    <location>
        <begin position="97"/>
        <end position="121"/>
    </location>
</feature>
<evidence type="ECO:0000256" key="2">
    <source>
        <dbReference type="SAM" id="Phobius"/>
    </source>
</evidence>
<sequence length="197" mass="20816">MSPPRARYAVVLAVACLVLAVAPSAAASDAPPRDASAPARSPFSTRDETPTPTPRPRDPRYPLTGLTGSDRATNVNDAGCVGNANDCDDDDGAVARGRSDLRGDNAEEEARGEGRGRDDDARRIRERAATYATVIVGAPLTAALAVRLAFSCGRRRRERREKTEDAARTRAKGDAADEESGASSPMSADVKRPDRAV</sequence>
<feature type="compositionally biased region" description="Basic and acidic residues" evidence="1">
    <location>
        <begin position="160"/>
        <end position="175"/>
    </location>
</feature>
<feature type="compositionally biased region" description="Polar residues" evidence="1">
    <location>
        <begin position="66"/>
        <end position="76"/>
    </location>
</feature>
<keyword evidence="2" id="KW-0812">Transmembrane</keyword>
<dbReference type="EMBL" id="GG663746">
    <property type="protein sequence ID" value="EEH53425.1"/>
    <property type="molecule type" value="Genomic_DNA"/>
</dbReference>
<evidence type="ECO:0000256" key="1">
    <source>
        <dbReference type="SAM" id="MobiDB-lite"/>
    </source>
</evidence>
<feature type="compositionally biased region" description="Basic and acidic residues" evidence="1">
    <location>
        <begin position="45"/>
        <end position="60"/>
    </location>
</feature>
<dbReference type="AlphaFoldDB" id="C1N3G2"/>
<feature type="transmembrane region" description="Helical" evidence="2">
    <location>
        <begin position="128"/>
        <end position="150"/>
    </location>
</feature>
<feature type="signal peptide" evidence="3">
    <location>
        <begin position="1"/>
        <end position="27"/>
    </location>
</feature>
<feature type="chain" id="PRO_5002912362" evidence="3">
    <location>
        <begin position="28"/>
        <end position="197"/>
    </location>
</feature>
<evidence type="ECO:0000313" key="5">
    <source>
        <dbReference type="Proteomes" id="UP000001876"/>
    </source>
</evidence>
<dbReference type="Proteomes" id="UP000001876">
    <property type="component" value="Unassembled WGS sequence"/>
</dbReference>
<organism evidence="5">
    <name type="scientific">Micromonas pusilla (strain CCMP1545)</name>
    <name type="common">Picoplanktonic green alga</name>
    <dbReference type="NCBI Taxonomy" id="564608"/>
    <lineage>
        <taxon>Eukaryota</taxon>
        <taxon>Viridiplantae</taxon>
        <taxon>Chlorophyta</taxon>
        <taxon>Mamiellophyceae</taxon>
        <taxon>Mamiellales</taxon>
        <taxon>Mamiellaceae</taxon>
        <taxon>Micromonas</taxon>
    </lineage>
</organism>
<feature type="region of interest" description="Disordered" evidence="1">
    <location>
        <begin position="24"/>
        <end position="121"/>
    </location>
</feature>
<feature type="compositionally biased region" description="Low complexity" evidence="1">
    <location>
        <begin position="24"/>
        <end position="42"/>
    </location>
</feature>
<accession>C1N3G2</accession>
<keyword evidence="5" id="KW-1185">Reference proteome</keyword>
<reference evidence="4 5" key="1">
    <citation type="journal article" date="2009" name="Science">
        <title>Green evolution and dynamic adaptations revealed by genomes of the marine picoeukaryotes Micromonas.</title>
        <authorList>
            <person name="Worden A.Z."/>
            <person name="Lee J.H."/>
            <person name="Mock T."/>
            <person name="Rouze P."/>
            <person name="Simmons M.P."/>
            <person name="Aerts A.L."/>
            <person name="Allen A.E."/>
            <person name="Cuvelier M.L."/>
            <person name="Derelle E."/>
            <person name="Everett M.V."/>
            <person name="Foulon E."/>
            <person name="Grimwood J."/>
            <person name="Gundlach H."/>
            <person name="Henrissat B."/>
            <person name="Napoli C."/>
            <person name="McDonald S.M."/>
            <person name="Parker M.S."/>
            <person name="Rombauts S."/>
            <person name="Salamov A."/>
            <person name="Von Dassow P."/>
            <person name="Badger J.H."/>
            <person name="Coutinho P.M."/>
            <person name="Demir E."/>
            <person name="Dubchak I."/>
            <person name="Gentemann C."/>
            <person name="Eikrem W."/>
            <person name="Gready J.E."/>
            <person name="John U."/>
            <person name="Lanier W."/>
            <person name="Lindquist E.A."/>
            <person name="Lucas S."/>
            <person name="Mayer K.F."/>
            <person name="Moreau H."/>
            <person name="Not F."/>
            <person name="Otillar R."/>
            <person name="Panaud O."/>
            <person name="Pangilinan J."/>
            <person name="Paulsen I."/>
            <person name="Piegu B."/>
            <person name="Poliakov A."/>
            <person name="Robbens S."/>
            <person name="Schmutz J."/>
            <person name="Toulza E."/>
            <person name="Wyss T."/>
            <person name="Zelensky A."/>
            <person name="Zhou K."/>
            <person name="Armbrust E.V."/>
            <person name="Bhattacharya D."/>
            <person name="Goodenough U.W."/>
            <person name="Van de Peer Y."/>
            <person name="Grigoriev I.V."/>
        </authorList>
    </citation>
    <scope>NUCLEOTIDE SEQUENCE [LARGE SCALE GENOMIC DNA]</scope>
    <source>
        <strain evidence="4 5">CCMP1545</strain>
    </source>
</reference>
<protein>
    <submittedName>
        <fullName evidence="4">Predicted protein</fullName>
    </submittedName>
</protein>
<evidence type="ECO:0000256" key="3">
    <source>
        <dbReference type="SAM" id="SignalP"/>
    </source>
</evidence>
<keyword evidence="3" id="KW-0732">Signal</keyword>
<dbReference type="GeneID" id="9688046"/>
<gene>
    <name evidence="4" type="ORF">MICPUCDRAFT_52160</name>
</gene>
<dbReference type="RefSeq" id="XP_003062606.1">
    <property type="nucleotide sequence ID" value="XM_003062560.1"/>
</dbReference>
<proteinExistence type="predicted"/>
<keyword evidence="2" id="KW-0472">Membrane</keyword>
<keyword evidence="2" id="KW-1133">Transmembrane helix</keyword>
<name>C1N3G2_MICPC</name>
<evidence type="ECO:0000313" key="4">
    <source>
        <dbReference type="EMBL" id="EEH53425.1"/>
    </source>
</evidence>
<feature type="region of interest" description="Disordered" evidence="1">
    <location>
        <begin position="153"/>
        <end position="197"/>
    </location>
</feature>